<evidence type="ECO:0000313" key="13">
    <source>
        <dbReference type="Proteomes" id="UP000577697"/>
    </source>
</evidence>
<dbReference type="Proteomes" id="UP000075755">
    <property type="component" value="Chromosome"/>
</dbReference>
<evidence type="ECO:0000256" key="9">
    <source>
        <dbReference type="SAM" id="Phobius"/>
    </source>
</evidence>
<evidence type="ECO:0000256" key="8">
    <source>
        <dbReference type="ARBA" id="ARBA00035655"/>
    </source>
</evidence>
<feature type="transmembrane region" description="Helical" evidence="9">
    <location>
        <begin position="20"/>
        <end position="48"/>
    </location>
</feature>
<dbReference type="EMBL" id="JACICB010000010">
    <property type="protein sequence ID" value="MBB3706599.1"/>
    <property type="molecule type" value="Genomic_DNA"/>
</dbReference>
<dbReference type="InterPro" id="IPR007272">
    <property type="entry name" value="Sulf_transp_TsuA/YedE"/>
</dbReference>
<dbReference type="AlphaFoldDB" id="A0AAC8YPJ1"/>
<dbReference type="EMBL" id="CP015005">
    <property type="protein sequence ID" value="AMS42160.1"/>
    <property type="molecule type" value="Genomic_DNA"/>
</dbReference>
<evidence type="ECO:0000256" key="4">
    <source>
        <dbReference type="ARBA" id="ARBA00022519"/>
    </source>
</evidence>
<evidence type="ECO:0000256" key="6">
    <source>
        <dbReference type="ARBA" id="ARBA00022989"/>
    </source>
</evidence>
<feature type="transmembrane region" description="Helical" evidence="9">
    <location>
        <begin position="60"/>
        <end position="81"/>
    </location>
</feature>
<keyword evidence="4" id="KW-0997">Cell inner membrane</keyword>
<keyword evidence="7 9" id="KW-0472">Membrane</keyword>
<dbReference type="KEGG" id="aak:AA2016_3238"/>
<evidence type="ECO:0000313" key="10">
    <source>
        <dbReference type="EMBL" id="AMS42160.1"/>
    </source>
</evidence>
<proteinExistence type="inferred from homology"/>
<keyword evidence="2" id="KW-0813">Transport</keyword>
<protein>
    <submittedName>
        <fullName evidence="10">Membrane protein</fullName>
    </submittedName>
</protein>
<name>A0AAC8YPJ1_AMIAI</name>
<gene>
    <name evidence="10" type="ORF">AA2016_3238</name>
    <name evidence="11" type="ORF">FHS67_002925</name>
</gene>
<keyword evidence="6 9" id="KW-1133">Transmembrane helix</keyword>
<evidence type="ECO:0000256" key="5">
    <source>
        <dbReference type="ARBA" id="ARBA00022692"/>
    </source>
</evidence>
<dbReference type="GO" id="GO:0005886">
    <property type="term" value="C:plasma membrane"/>
    <property type="evidence" value="ECO:0007669"/>
    <property type="project" value="UniProtKB-SubCell"/>
</dbReference>
<dbReference type="Proteomes" id="UP000577697">
    <property type="component" value="Unassembled WGS sequence"/>
</dbReference>
<evidence type="ECO:0000256" key="2">
    <source>
        <dbReference type="ARBA" id="ARBA00022448"/>
    </source>
</evidence>
<reference evidence="11 13" key="2">
    <citation type="submission" date="2020-08" db="EMBL/GenBank/DDBJ databases">
        <title>Genomic Encyclopedia of Type Strains, Phase IV (KMG-IV): sequencing the most valuable type-strain genomes for metagenomic binning, comparative biology and taxonomic classification.</title>
        <authorList>
            <person name="Goeker M."/>
        </authorList>
    </citation>
    <scope>NUCLEOTIDE SEQUENCE [LARGE SCALE GENOMIC DNA]</scope>
    <source>
        <strain evidence="11 13">DSM 10368</strain>
    </source>
</reference>
<evidence type="ECO:0000256" key="7">
    <source>
        <dbReference type="ARBA" id="ARBA00023136"/>
    </source>
</evidence>
<keyword evidence="13" id="KW-1185">Reference proteome</keyword>
<evidence type="ECO:0000313" key="12">
    <source>
        <dbReference type="Proteomes" id="UP000075755"/>
    </source>
</evidence>
<sequence>MPELTTIETLFTPWQSLSGGILIGLASVLLMLTLGRIMGATGVLAGVLTPSAHPDTGWRLALLAGMISGPLVTLAVTGQMPAVEVTVSMPMLLVGGVLVGIGVTYGSGCTSGHGVCGVARLSRRSIAATLTFMLTTGVTVYLIRHVLGA</sequence>
<feature type="transmembrane region" description="Helical" evidence="9">
    <location>
        <begin position="126"/>
        <end position="147"/>
    </location>
</feature>
<keyword evidence="3" id="KW-1003">Cell membrane</keyword>
<keyword evidence="5 9" id="KW-0812">Transmembrane</keyword>
<dbReference type="PANTHER" id="PTHR30574:SF1">
    <property type="entry name" value="SULPHUR TRANSPORT DOMAIN-CONTAINING PROTEIN"/>
    <property type="match status" value="1"/>
</dbReference>
<evidence type="ECO:0000313" key="11">
    <source>
        <dbReference type="EMBL" id="MBB3706599.1"/>
    </source>
</evidence>
<dbReference type="RefSeq" id="WP_067961441.1">
    <property type="nucleotide sequence ID" value="NZ_CP015005.1"/>
</dbReference>
<evidence type="ECO:0000256" key="3">
    <source>
        <dbReference type="ARBA" id="ARBA00022475"/>
    </source>
</evidence>
<organism evidence="10 12">
    <name type="scientific">Aminobacter aminovorans</name>
    <name type="common">Chelatobacter heintzii</name>
    <dbReference type="NCBI Taxonomy" id="83263"/>
    <lineage>
        <taxon>Bacteria</taxon>
        <taxon>Pseudomonadati</taxon>
        <taxon>Pseudomonadota</taxon>
        <taxon>Alphaproteobacteria</taxon>
        <taxon>Hyphomicrobiales</taxon>
        <taxon>Phyllobacteriaceae</taxon>
        <taxon>Aminobacter</taxon>
    </lineage>
</organism>
<dbReference type="PANTHER" id="PTHR30574">
    <property type="entry name" value="INNER MEMBRANE PROTEIN YEDE"/>
    <property type="match status" value="1"/>
</dbReference>
<comment type="subcellular location">
    <subcellularLocation>
        <location evidence="1">Cell inner membrane</location>
        <topology evidence="1">Multi-pass membrane protein</topology>
    </subcellularLocation>
</comment>
<accession>A0AAC8YPJ1</accession>
<comment type="similarity">
    <text evidence="8">Belongs to the TsuA/YedE (TC 9.B.102) family.</text>
</comment>
<evidence type="ECO:0000256" key="1">
    <source>
        <dbReference type="ARBA" id="ARBA00004429"/>
    </source>
</evidence>
<reference evidence="10 12" key="1">
    <citation type="submission" date="2016-03" db="EMBL/GenBank/DDBJ databases">
        <title>Complete genome of Aminobacter aminovorans KCTC 2477.</title>
        <authorList>
            <person name="Kim K.M."/>
        </authorList>
    </citation>
    <scope>NUCLEOTIDE SEQUENCE [LARGE SCALE GENOMIC DNA]</scope>
    <source>
        <strain evidence="10 12">KCTC 2477</strain>
    </source>
</reference>
<dbReference type="Pfam" id="PF04143">
    <property type="entry name" value="Sulf_transp"/>
    <property type="match status" value="1"/>
</dbReference>